<dbReference type="InterPro" id="IPR011747">
    <property type="entry name" value="CHP02241"/>
</dbReference>
<dbReference type="GO" id="GO:0005198">
    <property type="term" value="F:structural molecule activity"/>
    <property type="evidence" value="ECO:0007669"/>
    <property type="project" value="InterPro"/>
</dbReference>
<dbReference type="Pfam" id="PF06841">
    <property type="entry name" value="Phage_T4_gp19"/>
    <property type="match status" value="1"/>
</dbReference>
<dbReference type="GeneID" id="84233763"/>
<evidence type="ECO:0000313" key="2">
    <source>
        <dbReference type="Proteomes" id="UP001182908"/>
    </source>
</evidence>
<name>A0AA51YJ11_9EURY</name>
<dbReference type="KEGG" id="mseb:RE474_13560"/>
<gene>
    <name evidence="1" type="ORF">RE474_13560</name>
</gene>
<dbReference type="EMBL" id="CP133592">
    <property type="protein sequence ID" value="WMW25090.1"/>
    <property type="molecule type" value="Genomic_DNA"/>
</dbReference>
<dbReference type="PANTHER" id="PTHR38009:SF1">
    <property type="entry name" value="CONSERVED HYPOTHETICAL PHAGE TAIL PROTEIN"/>
    <property type="match status" value="1"/>
</dbReference>
<keyword evidence="2" id="KW-1185">Reference proteome</keyword>
<dbReference type="Proteomes" id="UP001182908">
    <property type="component" value="Chromosome"/>
</dbReference>
<dbReference type="PANTHER" id="PTHR38009">
    <property type="entry name" value="CONSERVED HYPOTHETICAL PHAGE TAIL PROTEIN"/>
    <property type="match status" value="1"/>
</dbReference>
<sequence>MPKSNLLSGKKRVDPYSAYNFIVEIEGLTAAGFTEVSGLDIETEVETIREGGANGIEYKLPKGTKYSNITLKRGITDHDLIWRWYDDAINGKVKRKDGLIFLCDQDGSPLVTWSFVDAYPIKLNGPSLNAITGTIATETLTLAHHGLKRIP</sequence>
<organism evidence="1 2">
    <name type="scientific">Methanolobus sediminis</name>
    <dbReference type="NCBI Taxonomy" id="3072978"/>
    <lineage>
        <taxon>Archaea</taxon>
        <taxon>Methanobacteriati</taxon>
        <taxon>Methanobacteriota</taxon>
        <taxon>Stenosarchaea group</taxon>
        <taxon>Methanomicrobia</taxon>
        <taxon>Methanosarcinales</taxon>
        <taxon>Methanosarcinaceae</taxon>
        <taxon>Methanolobus</taxon>
    </lineage>
</organism>
<dbReference type="RefSeq" id="WP_309310898.1">
    <property type="nucleotide sequence ID" value="NZ_CP133592.1"/>
</dbReference>
<dbReference type="AlphaFoldDB" id="A0AA51YJ11"/>
<protein>
    <submittedName>
        <fullName evidence="1">Phage tail protein</fullName>
    </submittedName>
</protein>
<reference evidence="1 2" key="1">
    <citation type="submission" date="2023-08" db="EMBL/GenBank/DDBJ databases">
        <title>Methanolobus mangrovi sp. nov. and Methanolobus sediminis sp. nov, two novel methylotrophic methanogens isolated from mangrove sediments in China.</title>
        <authorList>
            <person name="Zhou J."/>
        </authorList>
    </citation>
    <scope>NUCLEOTIDE SEQUENCE [LARGE SCALE GENOMIC DNA]</scope>
    <source>
        <strain evidence="1 2">FTZ6</strain>
    </source>
</reference>
<dbReference type="InterPro" id="IPR010667">
    <property type="entry name" value="Phage_T4_Gp19"/>
</dbReference>
<evidence type="ECO:0000313" key="1">
    <source>
        <dbReference type="EMBL" id="WMW25090.1"/>
    </source>
</evidence>
<accession>A0AA51YJ11</accession>
<dbReference type="NCBIfam" id="TIGR02241">
    <property type="entry name" value="conserved hypothetical phage tail region protein"/>
    <property type="match status" value="1"/>
</dbReference>
<proteinExistence type="predicted"/>